<dbReference type="Pfam" id="PF20669">
    <property type="entry name" value="Exo70_N"/>
    <property type="match status" value="1"/>
</dbReference>
<evidence type="ECO:0000313" key="5">
    <source>
        <dbReference type="EMBL" id="KAL3640497.1"/>
    </source>
</evidence>
<keyword evidence="3" id="KW-0653">Protein transport</keyword>
<sequence length="605" mass="68627">MAQTSDQEHHVMAAAYHLVKALESTKNLSNDTRKFLGDLDVHLSTMIIRLDEADSDNQTSKSRLFSAHKTITTIHSNHPSICDSGPLILSGYLQAVAELQSLIPTLHNDSELLDRAQSTLQMAMARLEDELMHTLVQNKLCFEPEYVSESPTYNGSSIVSYEDEYSVESASQRDRGSGSETDEYVMDFIHPDVIPQIKSIADTMFNSGYEPEFCWVFTAFWRDTLAEYMKALDVEQLGIEDVLGMDWKCLNSRIKKWRVAIKCIIRVYFVSAKRVFDQVFQEHGHIISLTCLFEASKAHLLCLLNFGLAVSIGPHKPESLFCLLNMYEDISALTPDVNALFPDEIGSTVRIEFLELSTRLGDSAKVVWDELGAHIASRSSSTPFVNGGIHPLTKYVMNYILLFTDYADTLDLLIQGQNGPNNVSTGLKSLMLTLEANLENKSNLYKDCSLKHIFMMNNIHYMVQKIGNSTIGPYFGDKWVRNHVGKFRQHAMSYERVTWNYILNLLREDGKTGRSALKAKCRAFVIAFEGVYKSQTRWCVPDLGLREDLRISASMKVIQAYRNFVEKINNNIGEKHIKYTEHELGTYILDLLEGSSKSLNRSQKR</sequence>
<comment type="caution">
    <text evidence="5">The sequence shown here is derived from an EMBL/GenBank/DDBJ whole genome shotgun (WGS) entry which is preliminary data.</text>
</comment>
<comment type="function">
    <text evidence="3">Component of the exocyst complex.</text>
</comment>
<keyword evidence="2 3" id="KW-0813">Transport</keyword>
<dbReference type="InterPro" id="IPR046364">
    <property type="entry name" value="Exo70_C"/>
</dbReference>
<dbReference type="PANTHER" id="PTHR12542:SF92">
    <property type="entry name" value="EXOCYST COMPLEX COMPONENT EXO70E2"/>
    <property type="match status" value="1"/>
</dbReference>
<dbReference type="Pfam" id="PF03081">
    <property type="entry name" value="Exo70_C"/>
    <property type="match status" value="1"/>
</dbReference>
<dbReference type="GO" id="GO:0015031">
    <property type="term" value="P:protein transport"/>
    <property type="evidence" value="ECO:0007669"/>
    <property type="project" value="UniProtKB-KW"/>
</dbReference>
<comment type="similarity">
    <text evidence="1 3">Belongs to the EXO70 family.</text>
</comment>
<organism evidence="5 6">
    <name type="scientific">Castilleja foliolosa</name>
    <dbReference type="NCBI Taxonomy" id="1961234"/>
    <lineage>
        <taxon>Eukaryota</taxon>
        <taxon>Viridiplantae</taxon>
        <taxon>Streptophyta</taxon>
        <taxon>Embryophyta</taxon>
        <taxon>Tracheophyta</taxon>
        <taxon>Spermatophyta</taxon>
        <taxon>Magnoliopsida</taxon>
        <taxon>eudicotyledons</taxon>
        <taxon>Gunneridae</taxon>
        <taxon>Pentapetalae</taxon>
        <taxon>asterids</taxon>
        <taxon>lamiids</taxon>
        <taxon>Lamiales</taxon>
        <taxon>Orobanchaceae</taxon>
        <taxon>Pedicularideae</taxon>
        <taxon>Castillejinae</taxon>
        <taxon>Castilleja</taxon>
    </lineage>
</organism>
<dbReference type="SUPFAM" id="SSF74788">
    <property type="entry name" value="Cullin repeat-like"/>
    <property type="match status" value="1"/>
</dbReference>
<dbReference type="Proteomes" id="UP001632038">
    <property type="component" value="Unassembled WGS sequence"/>
</dbReference>
<dbReference type="GO" id="GO:0006887">
    <property type="term" value="P:exocytosis"/>
    <property type="evidence" value="ECO:0007669"/>
    <property type="project" value="UniProtKB-KW"/>
</dbReference>
<proteinExistence type="inferred from homology"/>
<dbReference type="Gene3D" id="1.20.1280.170">
    <property type="entry name" value="Exocyst complex component Exo70"/>
    <property type="match status" value="1"/>
</dbReference>
<feature type="domain" description="Exocyst complex subunit Exo70 C-terminal" evidence="4">
    <location>
        <begin position="255"/>
        <end position="590"/>
    </location>
</feature>
<protein>
    <recommendedName>
        <fullName evidence="3">Exocyst subunit Exo70 family protein</fullName>
    </recommendedName>
</protein>
<dbReference type="AlphaFoldDB" id="A0ABD3DEN6"/>
<keyword evidence="3" id="KW-0268">Exocytosis</keyword>
<evidence type="ECO:0000256" key="2">
    <source>
        <dbReference type="ARBA" id="ARBA00022448"/>
    </source>
</evidence>
<name>A0ABD3DEN6_9LAMI</name>
<reference evidence="6" key="1">
    <citation type="journal article" date="2024" name="IScience">
        <title>Strigolactones Initiate the Formation of Haustorium-like Structures in Castilleja.</title>
        <authorList>
            <person name="Buerger M."/>
            <person name="Peterson D."/>
            <person name="Chory J."/>
        </authorList>
    </citation>
    <scope>NUCLEOTIDE SEQUENCE [LARGE SCALE GENOMIC DNA]</scope>
</reference>
<dbReference type="PANTHER" id="PTHR12542">
    <property type="entry name" value="EXOCYST COMPLEX PROTEIN EXO70"/>
    <property type="match status" value="1"/>
</dbReference>
<evidence type="ECO:0000256" key="3">
    <source>
        <dbReference type="RuleBase" id="RU365026"/>
    </source>
</evidence>
<dbReference type="EMBL" id="JAVIJP010000017">
    <property type="protein sequence ID" value="KAL3640497.1"/>
    <property type="molecule type" value="Genomic_DNA"/>
</dbReference>
<evidence type="ECO:0000313" key="6">
    <source>
        <dbReference type="Proteomes" id="UP001632038"/>
    </source>
</evidence>
<accession>A0ABD3DEN6</accession>
<keyword evidence="6" id="KW-1185">Reference proteome</keyword>
<evidence type="ECO:0000259" key="4">
    <source>
        <dbReference type="Pfam" id="PF03081"/>
    </source>
</evidence>
<dbReference type="InterPro" id="IPR016159">
    <property type="entry name" value="Cullin_repeat-like_dom_sf"/>
</dbReference>
<gene>
    <name evidence="5" type="ORF">CASFOL_015465</name>
</gene>
<dbReference type="InterPro" id="IPR004140">
    <property type="entry name" value="Exo70"/>
</dbReference>
<evidence type="ECO:0000256" key="1">
    <source>
        <dbReference type="ARBA" id="ARBA00006756"/>
    </source>
</evidence>